<evidence type="ECO:0000313" key="9">
    <source>
        <dbReference type="EMBL" id="MFC3628859.1"/>
    </source>
</evidence>
<dbReference type="InterPro" id="IPR036188">
    <property type="entry name" value="FAD/NAD-bd_sf"/>
</dbReference>
<dbReference type="RefSeq" id="WP_377759970.1">
    <property type="nucleotide sequence ID" value="NZ_JBHRXY010000002.1"/>
</dbReference>
<dbReference type="InterPro" id="IPR051205">
    <property type="entry name" value="UbiH/COQ6_monooxygenase"/>
</dbReference>
<dbReference type="SUPFAM" id="SSF51905">
    <property type="entry name" value="FAD/NAD(P)-binding domain"/>
    <property type="match status" value="1"/>
</dbReference>
<dbReference type="InterPro" id="IPR018168">
    <property type="entry name" value="Ubi_Hdrlase_CS"/>
</dbReference>
<dbReference type="Proteomes" id="UP001595539">
    <property type="component" value="Unassembled WGS sequence"/>
</dbReference>
<evidence type="ECO:0000313" key="10">
    <source>
        <dbReference type="Proteomes" id="UP001595539"/>
    </source>
</evidence>
<gene>
    <name evidence="9" type="ORF">ACFOM8_05305</name>
</gene>
<evidence type="ECO:0000259" key="8">
    <source>
        <dbReference type="Pfam" id="PF01494"/>
    </source>
</evidence>
<comment type="caution">
    <text evidence="9">The sequence shown here is derived from an EMBL/GenBank/DDBJ whole genome shotgun (WGS) entry which is preliminary data.</text>
</comment>
<name>A0ABV7U1S0_9RHOB</name>
<evidence type="ECO:0000256" key="3">
    <source>
        <dbReference type="ARBA" id="ARBA00005349"/>
    </source>
</evidence>
<keyword evidence="7" id="KW-0503">Monooxygenase</keyword>
<dbReference type="InterPro" id="IPR010971">
    <property type="entry name" value="UbiH/COQ6"/>
</dbReference>
<comment type="similarity">
    <text evidence="3">Belongs to the UbiH/COQ6 family.</text>
</comment>
<evidence type="ECO:0000256" key="4">
    <source>
        <dbReference type="ARBA" id="ARBA00022630"/>
    </source>
</evidence>
<proteinExistence type="inferred from homology"/>
<dbReference type="PANTHER" id="PTHR43876:SF7">
    <property type="entry name" value="UBIQUINONE BIOSYNTHESIS MONOOXYGENASE COQ6, MITOCHONDRIAL"/>
    <property type="match status" value="1"/>
</dbReference>
<keyword evidence="4" id="KW-0285">Flavoprotein</keyword>
<dbReference type="NCBIfam" id="TIGR01988">
    <property type="entry name" value="Ubi-OHases"/>
    <property type="match status" value="1"/>
</dbReference>
<organism evidence="9 10">
    <name type="scientific">Paracoccus angustae</name>
    <dbReference type="NCBI Taxonomy" id="1671480"/>
    <lineage>
        <taxon>Bacteria</taxon>
        <taxon>Pseudomonadati</taxon>
        <taxon>Pseudomonadota</taxon>
        <taxon>Alphaproteobacteria</taxon>
        <taxon>Rhodobacterales</taxon>
        <taxon>Paracoccaceae</taxon>
        <taxon>Paracoccus</taxon>
    </lineage>
</organism>
<feature type="domain" description="FAD-binding" evidence="8">
    <location>
        <begin position="3"/>
        <end position="321"/>
    </location>
</feature>
<evidence type="ECO:0000256" key="6">
    <source>
        <dbReference type="ARBA" id="ARBA00023002"/>
    </source>
</evidence>
<evidence type="ECO:0000256" key="7">
    <source>
        <dbReference type="ARBA" id="ARBA00023033"/>
    </source>
</evidence>
<evidence type="ECO:0000256" key="1">
    <source>
        <dbReference type="ARBA" id="ARBA00001974"/>
    </source>
</evidence>
<comment type="pathway">
    <text evidence="2">Cofactor biosynthesis; ubiquinone biosynthesis.</text>
</comment>
<dbReference type="InterPro" id="IPR002938">
    <property type="entry name" value="FAD-bd"/>
</dbReference>
<keyword evidence="6" id="KW-0560">Oxidoreductase</keyword>
<dbReference type="Gene3D" id="3.50.50.60">
    <property type="entry name" value="FAD/NAD(P)-binding domain"/>
    <property type="match status" value="2"/>
</dbReference>
<keyword evidence="5" id="KW-0274">FAD</keyword>
<reference evidence="10" key="1">
    <citation type="journal article" date="2019" name="Int. J. Syst. Evol. Microbiol.">
        <title>The Global Catalogue of Microorganisms (GCM) 10K type strain sequencing project: providing services to taxonomists for standard genome sequencing and annotation.</title>
        <authorList>
            <consortium name="The Broad Institute Genomics Platform"/>
            <consortium name="The Broad Institute Genome Sequencing Center for Infectious Disease"/>
            <person name="Wu L."/>
            <person name="Ma J."/>
        </authorList>
    </citation>
    <scope>NUCLEOTIDE SEQUENCE [LARGE SCALE GENOMIC DNA]</scope>
    <source>
        <strain evidence="10">KCTC 42473</strain>
    </source>
</reference>
<dbReference type="PRINTS" id="PR00420">
    <property type="entry name" value="RNGMNOXGNASE"/>
</dbReference>
<accession>A0ABV7U1S0</accession>
<sequence>MSDADVLIAGGGLNGPALALALAGAGLRVAVVDPRPADARAGGNFDGRAYALAVASQRLLKALGLWAGLAGDSQPIRQVKASQGRPGEGAAPFFLHFDSAEIEEGPVGFMLEDRFLYRALLAAMAGKVRHLPGVSVVDQQVAGGGIEAVLSDGRRLRARLLVGADGRGSGVAARAGIRRRGWDYGQTALVAAIAHERPHDGIAQQYFMETGPLAILPLPGNRSSVVWSETHDNARAIAALADDAFLDVLRPRFGDYLGRIELAGARFAYPLSLSLADRYVADRVALVGDAAHGVHPIAGQGLNLGLRDVAALAEVLVDAARRGEDIGSDLVLERYQGWRRFDATTLALGMDGVNRIFASGNPVLAAARGIGMGIVSAVPALRRGFMRQAAGLSVDPMPRLLLGRAL</sequence>
<dbReference type="Pfam" id="PF01494">
    <property type="entry name" value="FAD_binding_3"/>
    <property type="match status" value="1"/>
</dbReference>
<dbReference type="PANTHER" id="PTHR43876">
    <property type="entry name" value="UBIQUINONE BIOSYNTHESIS MONOOXYGENASE COQ6, MITOCHONDRIAL"/>
    <property type="match status" value="1"/>
</dbReference>
<evidence type="ECO:0000256" key="5">
    <source>
        <dbReference type="ARBA" id="ARBA00022827"/>
    </source>
</evidence>
<keyword evidence="10" id="KW-1185">Reference proteome</keyword>
<dbReference type="PROSITE" id="PS01304">
    <property type="entry name" value="UBIH"/>
    <property type="match status" value="1"/>
</dbReference>
<dbReference type="EMBL" id="JBHRXY010000002">
    <property type="protein sequence ID" value="MFC3628859.1"/>
    <property type="molecule type" value="Genomic_DNA"/>
</dbReference>
<keyword evidence="9" id="KW-0830">Ubiquinone</keyword>
<evidence type="ECO:0000256" key="2">
    <source>
        <dbReference type="ARBA" id="ARBA00004749"/>
    </source>
</evidence>
<protein>
    <submittedName>
        <fullName evidence="9">UbiH/UbiF/VisC/COQ6 family ubiquinone biosynthesis hydroxylase</fullName>
    </submittedName>
</protein>
<comment type="cofactor">
    <cofactor evidence="1">
        <name>FAD</name>
        <dbReference type="ChEBI" id="CHEBI:57692"/>
    </cofactor>
</comment>